<accession>A0ABV0YP76</accession>
<dbReference type="Proteomes" id="UP001469553">
    <property type="component" value="Unassembled WGS sequence"/>
</dbReference>
<dbReference type="EMBL" id="JAHRIP010038854">
    <property type="protein sequence ID" value="MEQ2295663.1"/>
    <property type="molecule type" value="Genomic_DNA"/>
</dbReference>
<protein>
    <submittedName>
        <fullName evidence="1">Uncharacterized protein</fullName>
    </submittedName>
</protein>
<reference evidence="1 2" key="1">
    <citation type="submission" date="2021-06" db="EMBL/GenBank/DDBJ databases">
        <authorList>
            <person name="Palmer J.M."/>
        </authorList>
    </citation>
    <scope>NUCLEOTIDE SEQUENCE [LARGE SCALE GENOMIC DNA]</scope>
    <source>
        <strain evidence="1 2">AS_MEX2019</strain>
        <tissue evidence="1">Muscle</tissue>
    </source>
</reference>
<evidence type="ECO:0000313" key="2">
    <source>
        <dbReference type="Proteomes" id="UP001469553"/>
    </source>
</evidence>
<gene>
    <name evidence="1" type="ORF">AMECASPLE_016785</name>
</gene>
<evidence type="ECO:0000313" key="1">
    <source>
        <dbReference type="EMBL" id="MEQ2295663.1"/>
    </source>
</evidence>
<keyword evidence="2" id="KW-1185">Reference proteome</keyword>
<comment type="caution">
    <text evidence="1">The sequence shown here is derived from an EMBL/GenBank/DDBJ whole genome shotgun (WGS) entry which is preliminary data.</text>
</comment>
<proteinExistence type="predicted"/>
<sequence>MCNAYDRSRLSGPSTFQGQWTLFWGQKYVLFRKGKHVVRTEKKPTLNRGGSLMSRLSGNFSFDQSCDQNYSQIKNKIHNKHQAPRVTELIKSKVLKRNISLN</sequence>
<name>A0ABV0YP76_9TELE</name>
<organism evidence="1 2">
    <name type="scientific">Ameca splendens</name>
    <dbReference type="NCBI Taxonomy" id="208324"/>
    <lineage>
        <taxon>Eukaryota</taxon>
        <taxon>Metazoa</taxon>
        <taxon>Chordata</taxon>
        <taxon>Craniata</taxon>
        <taxon>Vertebrata</taxon>
        <taxon>Euteleostomi</taxon>
        <taxon>Actinopterygii</taxon>
        <taxon>Neopterygii</taxon>
        <taxon>Teleostei</taxon>
        <taxon>Neoteleostei</taxon>
        <taxon>Acanthomorphata</taxon>
        <taxon>Ovalentaria</taxon>
        <taxon>Atherinomorphae</taxon>
        <taxon>Cyprinodontiformes</taxon>
        <taxon>Goodeidae</taxon>
        <taxon>Ameca</taxon>
    </lineage>
</organism>